<reference evidence="1" key="2">
    <citation type="journal article" date="2015" name="Data Brief">
        <title>Shoot transcriptome of the giant reed, Arundo donax.</title>
        <authorList>
            <person name="Barrero R.A."/>
            <person name="Guerrero F.D."/>
            <person name="Moolhuijzen P."/>
            <person name="Goolsby J.A."/>
            <person name="Tidwell J."/>
            <person name="Bellgard S.E."/>
            <person name="Bellgard M.I."/>
        </authorList>
    </citation>
    <scope>NUCLEOTIDE SEQUENCE</scope>
    <source>
        <tissue evidence="1">Shoot tissue taken approximately 20 cm above the soil surface</tissue>
    </source>
</reference>
<evidence type="ECO:0000313" key="1">
    <source>
        <dbReference type="EMBL" id="JAD31466.1"/>
    </source>
</evidence>
<sequence length="15" mass="1635">MVFAQVGVSRRGVTQ</sequence>
<accession>A0A0A8YY14</accession>
<proteinExistence type="predicted"/>
<name>A0A0A8YY14_ARUDO</name>
<reference evidence="1" key="1">
    <citation type="submission" date="2014-09" db="EMBL/GenBank/DDBJ databases">
        <authorList>
            <person name="Magalhaes I.L.F."/>
            <person name="Oliveira U."/>
            <person name="Santos F.R."/>
            <person name="Vidigal T.H.D.A."/>
            <person name="Brescovit A.D."/>
            <person name="Santos A.J."/>
        </authorList>
    </citation>
    <scope>NUCLEOTIDE SEQUENCE</scope>
    <source>
        <tissue evidence="1">Shoot tissue taken approximately 20 cm above the soil surface</tissue>
    </source>
</reference>
<protein>
    <submittedName>
        <fullName evidence="1">Uncharacterized protein</fullName>
    </submittedName>
</protein>
<organism evidence="1">
    <name type="scientific">Arundo donax</name>
    <name type="common">Giant reed</name>
    <name type="synonym">Donax arundinaceus</name>
    <dbReference type="NCBI Taxonomy" id="35708"/>
    <lineage>
        <taxon>Eukaryota</taxon>
        <taxon>Viridiplantae</taxon>
        <taxon>Streptophyta</taxon>
        <taxon>Embryophyta</taxon>
        <taxon>Tracheophyta</taxon>
        <taxon>Spermatophyta</taxon>
        <taxon>Magnoliopsida</taxon>
        <taxon>Liliopsida</taxon>
        <taxon>Poales</taxon>
        <taxon>Poaceae</taxon>
        <taxon>PACMAD clade</taxon>
        <taxon>Arundinoideae</taxon>
        <taxon>Arundineae</taxon>
        <taxon>Arundo</taxon>
    </lineage>
</organism>
<dbReference type="EMBL" id="GBRH01266429">
    <property type="protein sequence ID" value="JAD31466.1"/>
    <property type="molecule type" value="Transcribed_RNA"/>
</dbReference>